<gene>
    <name evidence="2" type="ORF">NEOLI_004350</name>
</gene>
<dbReference type="OMA" id="QGKRICH"/>
<accession>A0A1U7LKJ1</accession>
<dbReference type="Gene3D" id="3.50.50.60">
    <property type="entry name" value="FAD/NAD(P)-binding domain"/>
    <property type="match status" value="1"/>
</dbReference>
<dbReference type="OrthoDB" id="74360at2759"/>
<dbReference type="Proteomes" id="UP000186594">
    <property type="component" value="Unassembled WGS sequence"/>
</dbReference>
<feature type="non-terminal residue" evidence="2">
    <location>
        <position position="459"/>
    </location>
</feature>
<name>A0A1U7LKJ1_NEOID</name>
<evidence type="ECO:0000313" key="2">
    <source>
        <dbReference type="EMBL" id="OLL23113.1"/>
    </source>
</evidence>
<dbReference type="InterPro" id="IPR050982">
    <property type="entry name" value="Auxin_biosynth/cation_transpt"/>
</dbReference>
<dbReference type="PRINTS" id="PR00368">
    <property type="entry name" value="FADPNR"/>
</dbReference>
<keyword evidence="2" id="KW-0503">Monooxygenase</keyword>
<reference evidence="2 3" key="1">
    <citation type="submission" date="2016-04" db="EMBL/GenBank/DDBJ databases">
        <title>Evolutionary innovation and constraint leading to complex multicellularity in the Ascomycota.</title>
        <authorList>
            <person name="Cisse O."/>
            <person name="Nguyen A."/>
            <person name="Hewitt D.A."/>
            <person name="Jedd G."/>
            <person name="Stajich J.E."/>
        </authorList>
    </citation>
    <scope>NUCLEOTIDE SEQUENCE [LARGE SCALE GENOMIC DNA]</scope>
    <source>
        <strain evidence="2 3">DAH-3</strain>
    </source>
</reference>
<organism evidence="2 3">
    <name type="scientific">Neolecta irregularis (strain DAH-3)</name>
    <dbReference type="NCBI Taxonomy" id="1198029"/>
    <lineage>
        <taxon>Eukaryota</taxon>
        <taxon>Fungi</taxon>
        <taxon>Dikarya</taxon>
        <taxon>Ascomycota</taxon>
        <taxon>Taphrinomycotina</taxon>
        <taxon>Neolectales</taxon>
        <taxon>Neolectaceae</taxon>
        <taxon>Neolecta</taxon>
    </lineage>
</organism>
<comment type="caution">
    <text evidence="2">The sequence shown here is derived from an EMBL/GenBank/DDBJ whole genome shotgun (WGS) entry which is preliminary data.</text>
</comment>
<dbReference type="Pfam" id="PF13738">
    <property type="entry name" value="Pyr_redox_3"/>
    <property type="match status" value="1"/>
</dbReference>
<dbReference type="AlphaFoldDB" id="A0A1U7LKJ1"/>
<dbReference type="STRING" id="1198029.A0A1U7LKJ1"/>
<evidence type="ECO:0000256" key="1">
    <source>
        <dbReference type="ARBA" id="ARBA00023002"/>
    </source>
</evidence>
<protein>
    <submittedName>
        <fullName evidence="2">Putative indole-3-pyruvate monooxygenase YUCCA3</fullName>
    </submittedName>
</protein>
<dbReference type="GO" id="GO:0050660">
    <property type="term" value="F:flavin adenine dinucleotide binding"/>
    <property type="evidence" value="ECO:0007669"/>
    <property type="project" value="TreeGrafter"/>
</dbReference>
<dbReference type="InterPro" id="IPR036188">
    <property type="entry name" value="FAD/NAD-bd_sf"/>
</dbReference>
<dbReference type="PANTHER" id="PTHR43539:SF68">
    <property type="entry name" value="FLAVIN-BINDING MONOOXYGENASE-LIKE PROTEIN (AFU_ORTHOLOGUE AFUA_4G09220)"/>
    <property type="match status" value="1"/>
</dbReference>
<keyword evidence="2" id="KW-0670">Pyruvate</keyword>
<dbReference type="PRINTS" id="PR00411">
    <property type="entry name" value="PNDRDTASEI"/>
</dbReference>
<keyword evidence="3" id="KW-1185">Reference proteome</keyword>
<proteinExistence type="predicted"/>
<dbReference type="EMBL" id="LXFE01002280">
    <property type="protein sequence ID" value="OLL23113.1"/>
    <property type="molecule type" value="Genomic_DNA"/>
</dbReference>
<keyword evidence="1" id="KW-0560">Oxidoreductase</keyword>
<dbReference type="SUPFAM" id="SSF51905">
    <property type="entry name" value="FAD/NAD(P)-binding domain"/>
    <property type="match status" value="1"/>
</dbReference>
<sequence length="459" mass="51937">MDVNSAQNPPPLLDLVLDTSSPKEPIAHSSKYDSKVVSLAKTFIGDFSIALEKCNIARVMELIHPHGWWRDKLALSWEFRTVHDHYNIEQFLTTYLRKAQFYSMEIEHGKTPLLVDGKGRFTWIQVFFKFETEKARGRGIIRLQQEGMDWKAFTIFTNMSELKGYEEKIGLYRSCGAIDGEHLGRKSWAEQRREALEKADPEVLIVGGGQAGLCIAARLSMLGVDALVVEKENRIGDNWRKRYESLVLHDPVWFHHLPYNPFPESWPIFPAKDQLADWLESYVKSLELNAWTGTTIERSTFDEQAKRWTVEVNRKDGANRTLNPAHIVLATGVSGEPNIPVFKGMDNFKGKVHHSSAHTTGKSWSGRKAIVIGSGNSGHDIAQDFYEHGADVTMVQRSSTYVCSKKNAVKLFFQGLYEEGGPLTKDADLIFASMPNPVVAMLQQIKAKELADLDREILD</sequence>
<dbReference type="PANTHER" id="PTHR43539">
    <property type="entry name" value="FLAVIN-BINDING MONOOXYGENASE-LIKE PROTEIN (AFU_ORTHOLOGUE AFUA_4G09220)"/>
    <property type="match status" value="1"/>
</dbReference>
<evidence type="ECO:0000313" key="3">
    <source>
        <dbReference type="Proteomes" id="UP000186594"/>
    </source>
</evidence>
<dbReference type="GO" id="GO:0004497">
    <property type="term" value="F:monooxygenase activity"/>
    <property type="evidence" value="ECO:0007669"/>
    <property type="project" value="UniProtKB-KW"/>
</dbReference>